<evidence type="ECO:0000313" key="6">
    <source>
        <dbReference type="Proteomes" id="UP001224325"/>
    </source>
</evidence>
<dbReference type="PANTHER" id="PTHR43280">
    <property type="entry name" value="ARAC-FAMILY TRANSCRIPTIONAL REGULATOR"/>
    <property type="match status" value="1"/>
</dbReference>
<dbReference type="Pfam" id="PF12833">
    <property type="entry name" value="HTH_18"/>
    <property type="match status" value="1"/>
</dbReference>
<evidence type="ECO:0000256" key="3">
    <source>
        <dbReference type="ARBA" id="ARBA00023163"/>
    </source>
</evidence>
<dbReference type="InterPro" id="IPR009057">
    <property type="entry name" value="Homeodomain-like_sf"/>
</dbReference>
<dbReference type="PANTHER" id="PTHR43280:SF2">
    <property type="entry name" value="HTH-TYPE TRANSCRIPTIONAL REGULATOR EXSA"/>
    <property type="match status" value="1"/>
</dbReference>
<name>A0AAU7EGW6_9FLAO</name>
<keyword evidence="2" id="KW-0238">DNA-binding</keyword>
<dbReference type="Proteomes" id="UP001224325">
    <property type="component" value="Chromosome"/>
</dbReference>
<dbReference type="RefSeq" id="WP_308991127.1">
    <property type="nucleotide sequence ID" value="NZ_CP155618.1"/>
</dbReference>
<evidence type="ECO:0000256" key="2">
    <source>
        <dbReference type="ARBA" id="ARBA00023125"/>
    </source>
</evidence>
<dbReference type="Gene3D" id="1.10.10.60">
    <property type="entry name" value="Homeodomain-like"/>
    <property type="match status" value="1"/>
</dbReference>
<dbReference type="PROSITE" id="PS01124">
    <property type="entry name" value="HTH_ARAC_FAMILY_2"/>
    <property type="match status" value="1"/>
</dbReference>
<sequence>MKLYIKYMVSLRCKILVKQELEKLGLTHTSIELGMIEILENINDQQKRLLKRNLALSGLELLDNKKNILIDRIKNVIIEMIHYADAVPKVNYSEYISEKLGYDYTYLSNMFSEVKGVTIQHFIIKHKIERVKELILYDQLSLTEISYKLHYSSVAHLSNQFKKVTGQSPSFYKKIGQQRKNNLENL</sequence>
<dbReference type="KEGG" id="mlil:QLS71_002395"/>
<dbReference type="GO" id="GO:0003700">
    <property type="term" value="F:DNA-binding transcription factor activity"/>
    <property type="evidence" value="ECO:0007669"/>
    <property type="project" value="InterPro"/>
</dbReference>
<dbReference type="InterPro" id="IPR018060">
    <property type="entry name" value="HTH_AraC"/>
</dbReference>
<feature type="domain" description="HTH araC/xylS-type" evidence="4">
    <location>
        <begin position="71"/>
        <end position="175"/>
    </location>
</feature>
<dbReference type="EMBL" id="CP155618">
    <property type="protein sequence ID" value="XBL14878.1"/>
    <property type="molecule type" value="Genomic_DNA"/>
</dbReference>
<keyword evidence="1" id="KW-0805">Transcription regulation</keyword>
<dbReference type="SUPFAM" id="SSF46689">
    <property type="entry name" value="Homeodomain-like"/>
    <property type="match status" value="1"/>
</dbReference>
<protein>
    <submittedName>
        <fullName evidence="5">AraC family transcriptional regulator</fullName>
    </submittedName>
</protein>
<evidence type="ECO:0000313" key="5">
    <source>
        <dbReference type="EMBL" id="XBL14878.1"/>
    </source>
</evidence>
<reference evidence="5" key="1">
    <citation type="submission" date="2024-04" db="EMBL/GenBank/DDBJ databases">
        <title>Mariniflexile litorale, isolated from the shallow sediments of the Sea of Japan.</title>
        <authorList>
            <person name="Romanenko L."/>
            <person name="Isaeva M."/>
        </authorList>
    </citation>
    <scope>NUCLEOTIDE SEQUENCE [LARGE SCALE GENOMIC DNA]</scope>
    <source>
        <strain evidence="5">KMM 9835</strain>
    </source>
</reference>
<dbReference type="SMART" id="SM00342">
    <property type="entry name" value="HTH_ARAC"/>
    <property type="match status" value="1"/>
</dbReference>
<evidence type="ECO:0000256" key="1">
    <source>
        <dbReference type="ARBA" id="ARBA00023015"/>
    </source>
</evidence>
<organism evidence="5 6">
    <name type="scientific">Mariniflexile litorale</name>
    <dbReference type="NCBI Taxonomy" id="3045158"/>
    <lineage>
        <taxon>Bacteria</taxon>
        <taxon>Pseudomonadati</taxon>
        <taxon>Bacteroidota</taxon>
        <taxon>Flavobacteriia</taxon>
        <taxon>Flavobacteriales</taxon>
        <taxon>Flavobacteriaceae</taxon>
        <taxon>Mariniflexile</taxon>
    </lineage>
</organism>
<gene>
    <name evidence="5" type="ORF">QLS71_002395</name>
</gene>
<keyword evidence="3" id="KW-0804">Transcription</keyword>
<keyword evidence="6" id="KW-1185">Reference proteome</keyword>
<proteinExistence type="predicted"/>
<dbReference type="AlphaFoldDB" id="A0AAU7EGW6"/>
<evidence type="ECO:0000259" key="4">
    <source>
        <dbReference type="PROSITE" id="PS01124"/>
    </source>
</evidence>
<accession>A0AAU7EGW6</accession>
<dbReference type="GO" id="GO:0043565">
    <property type="term" value="F:sequence-specific DNA binding"/>
    <property type="evidence" value="ECO:0007669"/>
    <property type="project" value="InterPro"/>
</dbReference>